<keyword evidence="1" id="KW-0812">Transmembrane</keyword>
<comment type="caution">
    <text evidence="2">The sequence shown here is derived from an EMBL/GenBank/DDBJ whole genome shotgun (WGS) entry which is preliminary data.</text>
</comment>
<keyword evidence="1" id="KW-0472">Membrane</keyword>
<evidence type="ECO:0000256" key="1">
    <source>
        <dbReference type="SAM" id="Phobius"/>
    </source>
</evidence>
<feature type="transmembrane region" description="Helical" evidence="1">
    <location>
        <begin position="48"/>
        <end position="73"/>
    </location>
</feature>
<name>A0A831X151_9BACT</name>
<feature type="transmembrane region" description="Helical" evidence="1">
    <location>
        <begin position="118"/>
        <end position="142"/>
    </location>
</feature>
<feature type="transmembrane region" description="Helical" evidence="1">
    <location>
        <begin position="85"/>
        <end position="106"/>
    </location>
</feature>
<dbReference type="AlphaFoldDB" id="A0A831X151"/>
<reference evidence="2" key="1">
    <citation type="journal article" date="2020" name="mSystems">
        <title>Genome- and Community-Level Interaction Insights into Carbon Utilization and Element Cycling Functions of Hydrothermarchaeota in Hydrothermal Sediment.</title>
        <authorList>
            <person name="Zhou Z."/>
            <person name="Liu Y."/>
            <person name="Xu W."/>
            <person name="Pan J."/>
            <person name="Luo Z.H."/>
            <person name="Li M."/>
        </authorList>
    </citation>
    <scope>NUCLEOTIDE SEQUENCE [LARGE SCALE GENOMIC DNA]</scope>
    <source>
        <strain evidence="2">SpSt-210</strain>
    </source>
</reference>
<protein>
    <submittedName>
        <fullName evidence="2">Uncharacterized protein</fullName>
    </submittedName>
</protein>
<organism evidence="2">
    <name type="scientific">Thermorudis peleae</name>
    <dbReference type="NCBI Taxonomy" id="1382356"/>
    <lineage>
        <taxon>Bacteria</taxon>
        <taxon>Pseudomonadati</taxon>
        <taxon>Thermomicrobiota</taxon>
        <taxon>Thermomicrobia</taxon>
        <taxon>Thermomicrobia incertae sedis</taxon>
        <taxon>Thermorudis</taxon>
    </lineage>
</organism>
<gene>
    <name evidence="2" type="ORF">ENP34_04245</name>
</gene>
<keyword evidence="1" id="KW-1133">Transmembrane helix</keyword>
<sequence length="151" mass="16498">MPLDIRLGLLIVLCVIMLLTIEVTEDYVEQDWPRLRRPPDGWSHAEALRMFWTGVGLLVFPGLVLVILNLALLIAQDLPQTPVQVLGGFLVLLGWAIFVAVVSQFGALSDYIEDLGPVAPLAVSALLVMGDLLLLIELLGLIPNDLRALLP</sequence>
<evidence type="ECO:0000313" key="2">
    <source>
        <dbReference type="EMBL" id="HEG90641.1"/>
    </source>
</evidence>
<accession>A0A831X151</accession>
<dbReference type="EMBL" id="DSIY01000097">
    <property type="protein sequence ID" value="HEG90641.1"/>
    <property type="molecule type" value="Genomic_DNA"/>
</dbReference>
<proteinExistence type="predicted"/>